<sequence length="145" mass="16276">MEKVLHAKVQDLPIESKSIFKPTKPKSYTFKGVTKFITPRSESLIEIKPGTPFLIEWTNRKTLERGWKGDLPIALKRLLQKLPPKECVQGIPVSSAILMNKIINCRLSVDGQNIGLASKKMKTVYLNEEAGIGGDLFSQRRVGRT</sequence>
<dbReference type="Proteomes" id="UP001439008">
    <property type="component" value="Unassembled WGS sequence"/>
</dbReference>
<evidence type="ECO:0000313" key="1">
    <source>
        <dbReference type="EMBL" id="MES1919888.1"/>
    </source>
</evidence>
<evidence type="ECO:0000313" key="2">
    <source>
        <dbReference type="Proteomes" id="UP001439008"/>
    </source>
</evidence>
<reference evidence="1 2" key="1">
    <citation type="journal article" date="2024" name="BMC Biol.">
        <title>Comparative genomics of Ascetosporea gives new insight into the evolutionary basis for animal parasitism in Rhizaria.</title>
        <authorList>
            <person name="Hiltunen Thoren M."/>
            <person name="Onut-Brannstrom I."/>
            <person name="Alfjorden A."/>
            <person name="Peckova H."/>
            <person name="Swords F."/>
            <person name="Hooper C."/>
            <person name="Holzer A.S."/>
            <person name="Bass D."/>
            <person name="Burki F."/>
        </authorList>
    </citation>
    <scope>NUCLEOTIDE SEQUENCE [LARGE SCALE GENOMIC DNA]</scope>
    <source>
        <strain evidence="1">20-A016</strain>
    </source>
</reference>
<accession>A0ABV2AJQ3</accession>
<protein>
    <submittedName>
        <fullName evidence="1">Uncharacterized protein</fullName>
    </submittedName>
</protein>
<gene>
    <name evidence="1" type="ORF">MHBO_001640</name>
</gene>
<keyword evidence="2" id="KW-1185">Reference proteome</keyword>
<organism evidence="1 2">
    <name type="scientific">Bonamia ostreae</name>
    <dbReference type="NCBI Taxonomy" id="126728"/>
    <lineage>
        <taxon>Eukaryota</taxon>
        <taxon>Sar</taxon>
        <taxon>Rhizaria</taxon>
        <taxon>Endomyxa</taxon>
        <taxon>Ascetosporea</taxon>
        <taxon>Haplosporida</taxon>
        <taxon>Bonamia</taxon>
    </lineage>
</organism>
<comment type="caution">
    <text evidence="1">The sequence shown here is derived from an EMBL/GenBank/DDBJ whole genome shotgun (WGS) entry which is preliminary data.</text>
</comment>
<name>A0ABV2AJQ3_9EUKA</name>
<dbReference type="EMBL" id="JBDODL010000434">
    <property type="protein sequence ID" value="MES1919888.1"/>
    <property type="molecule type" value="Genomic_DNA"/>
</dbReference>
<proteinExistence type="predicted"/>